<dbReference type="SUPFAM" id="SSF53756">
    <property type="entry name" value="UDP-Glycosyltransferase/glycogen phosphorylase"/>
    <property type="match status" value="1"/>
</dbReference>
<proteinExistence type="predicted"/>
<sequence>MHQPLSSSGPLLDIFLVSGSVDAPWGNARRARELAGVLSGRGHRVRLVGIAPAAGGRRRVEEGPYESTVLYGGLPPVAPPAPRSAFHLLARGRRRAHERGMRERAGELSALFAGSGGDGVVVVLEGWALEWVALADTSGMPVVLVSQEAFAATKSAARFKRLRWLCRTTVDRVLAPTRQDADWWVLNWLNNVGVMPPAVVGVADAGFRPREKCVVSLGRLDHDKGIDILLDAWALLAPRHPEWRLRVYGEAAGGGAVGREREDALQKQCAESGIAASVEWAGYVEGAAEAWREGAFFVLPSRQEGFPLAPLEAMGAGLPCVAFDVSPGVREIVTDGENGLLARAGNLDELVRQMERLMVDEELRERLGEAARGVVRRYAPEVVGERWEELFALLRR</sequence>
<reference evidence="5" key="2">
    <citation type="submission" date="2020-09" db="EMBL/GenBank/DDBJ databases">
        <authorList>
            <person name="Sun Q."/>
            <person name="Ohkuma M."/>
        </authorList>
    </citation>
    <scope>NUCLEOTIDE SEQUENCE</scope>
    <source>
        <strain evidence="5">JCM 4637</strain>
    </source>
</reference>
<dbReference type="EMBL" id="BMVC01000006">
    <property type="protein sequence ID" value="GHC95007.1"/>
    <property type="molecule type" value="Genomic_DNA"/>
</dbReference>
<dbReference type="InterPro" id="IPR001296">
    <property type="entry name" value="Glyco_trans_1"/>
</dbReference>
<protein>
    <recommendedName>
        <fullName evidence="1">D-inositol 3-phosphate glycosyltransferase</fullName>
    </recommendedName>
</protein>
<dbReference type="Gene3D" id="3.40.50.2000">
    <property type="entry name" value="Glycogen Phosphorylase B"/>
    <property type="match status" value="2"/>
</dbReference>
<dbReference type="GO" id="GO:0016757">
    <property type="term" value="F:glycosyltransferase activity"/>
    <property type="evidence" value="ECO:0007669"/>
    <property type="project" value="UniProtKB-KW"/>
</dbReference>
<keyword evidence="3" id="KW-0808">Transferase</keyword>
<dbReference type="PANTHER" id="PTHR12526:SF510">
    <property type="entry name" value="D-INOSITOL 3-PHOSPHATE GLYCOSYLTRANSFERASE"/>
    <property type="match status" value="1"/>
</dbReference>
<organism evidence="5 6">
    <name type="scientific">Streptomyces finlayi</name>
    <dbReference type="NCBI Taxonomy" id="67296"/>
    <lineage>
        <taxon>Bacteria</taxon>
        <taxon>Bacillati</taxon>
        <taxon>Actinomycetota</taxon>
        <taxon>Actinomycetes</taxon>
        <taxon>Kitasatosporales</taxon>
        <taxon>Streptomycetaceae</taxon>
        <taxon>Streptomyces</taxon>
    </lineage>
</organism>
<keyword evidence="2" id="KW-0328">Glycosyltransferase</keyword>
<evidence type="ECO:0000313" key="5">
    <source>
        <dbReference type="EMBL" id="GHC95007.1"/>
    </source>
</evidence>
<dbReference type="AlphaFoldDB" id="A0A918WYI8"/>
<evidence type="ECO:0000256" key="3">
    <source>
        <dbReference type="ARBA" id="ARBA00022679"/>
    </source>
</evidence>
<dbReference type="Pfam" id="PF00534">
    <property type="entry name" value="Glycos_transf_1"/>
    <property type="match status" value="1"/>
</dbReference>
<evidence type="ECO:0000259" key="4">
    <source>
        <dbReference type="Pfam" id="PF00534"/>
    </source>
</evidence>
<dbReference type="PANTHER" id="PTHR12526">
    <property type="entry name" value="GLYCOSYLTRANSFERASE"/>
    <property type="match status" value="1"/>
</dbReference>
<reference evidence="5" key="1">
    <citation type="journal article" date="2014" name="Int. J. Syst. Evol. Microbiol.">
        <title>Complete genome sequence of Corynebacterium casei LMG S-19264T (=DSM 44701T), isolated from a smear-ripened cheese.</title>
        <authorList>
            <consortium name="US DOE Joint Genome Institute (JGI-PGF)"/>
            <person name="Walter F."/>
            <person name="Albersmeier A."/>
            <person name="Kalinowski J."/>
            <person name="Ruckert C."/>
        </authorList>
    </citation>
    <scope>NUCLEOTIDE SEQUENCE</scope>
    <source>
        <strain evidence="5">JCM 4637</strain>
    </source>
</reference>
<dbReference type="Proteomes" id="UP000638353">
    <property type="component" value="Unassembled WGS sequence"/>
</dbReference>
<gene>
    <name evidence="5" type="ORF">GCM10010334_33720</name>
</gene>
<comment type="caution">
    <text evidence="5">The sequence shown here is derived from an EMBL/GenBank/DDBJ whole genome shotgun (WGS) entry which is preliminary data.</text>
</comment>
<dbReference type="RefSeq" id="WP_189824142.1">
    <property type="nucleotide sequence ID" value="NZ_BMVC01000006.1"/>
</dbReference>
<feature type="domain" description="Glycosyl transferase family 1" evidence="4">
    <location>
        <begin position="206"/>
        <end position="372"/>
    </location>
</feature>
<evidence type="ECO:0000256" key="1">
    <source>
        <dbReference type="ARBA" id="ARBA00021292"/>
    </source>
</evidence>
<evidence type="ECO:0000313" key="6">
    <source>
        <dbReference type="Proteomes" id="UP000638353"/>
    </source>
</evidence>
<name>A0A918WYI8_9ACTN</name>
<accession>A0A918WYI8</accession>
<evidence type="ECO:0000256" key="2">
    <source>
        <dbReference type="ARBA" id="ARBA00022676"/>
    </source>
</evidence>